<dbReference type="SUPFAM" id="SSF46689">
    <property type="entry name" value="Homeodomain-like"/>
    <property type="match status" value="2"/>
</dbReference>
<evidence type="ECO:0000313" key="5">
    <source>
        <dbReference type="EMBL" id="GAE92474.1"/>
    </source>
</evidence>
<dbReference type="GO" id="GO:0043565">
    <property type="term" value="F:sequence-specific DNA binding"/>
    <property type="evidence" value="ECO:0007669"/>
    <property type="project" value="InterPro"/>
</dbReference>
<sequence length="255" mass="30141">MYTPLEQVRQSYQESLIATSDTAIPVKFRFYTDLPSIVPGIDTKANKQYEQQFFDYIRAGNWQEIHQCFTDFIDRSKQLGENLLQTSQKTRELLWIASRILGGEMGVEHHTQFYYFKSTDYRQLSAEVLNYLKAMENSFQDHQSEFEADTIHYIKQFIIDHAHEEISLDRIGKEVGLSPIYISKCFKDQLGMNYIHFLTECRINKAQKLMRDPNKTLKEITFDVGYHDPNYFSKVFKKICKTSPTEYRNKLLHKV</sequence>
<evidence type="ECO:0000313" key="6">
    <source>
        <dbReference type="Proteomes" id="UP000019102"/>
    </source>
</evidence>
<keyword evidence="3" id="KW-0804">Transcription</keyword>
<dbReference type="EMBL" id="BAVS01000005">
    <property type="protein sequence ID" value="GAE92474.1"/>
    <property type="molecule type" value="Genomic_DNA"/>
</dbReference>
<dbReference type="Proteomes" id="UP000019102">
    <property type="component" value="Unassembled WGS sequence"/>
</dbReference>
<dbReference type="SMART" id="SM00342">
    <property type="entry name" value="HTH_ARAC"/>
    <property type="match status" value="1"/>
</dbReference>
<evidence type="ECO:0000256" key="2">
    <source>
        <dbReference type="ARBA" id="ARBA00023125"/>
    </source>
</evidence>
<organism evidence="5 6">
    <name type="scientific">Gracilibacillus boraciitolerans JCM 21714</name>
    <dbReference type="NCBI Taxonomy" id="1298598"/>
    <lineage>
        <taxon>Bacteria</taxon>
        <taxon>Bacillati</taxon>
        <taxon>Bacillota</taxon>
        <taxon>Bacilli</taxon>
        <taxon>Bacillales</taxon>
        <taxon>Bacillaceae</taxon>
        <taxon>Gracilibacillus</taxon>
    </lineage>
</organism>
<keyword evidence="1" id="KW-0805">Transcription regulation</keyword>
<proteinExistence type="predicted"/>
<evidence type="ECO:0000256" key="3">
    <source>
        <dbReference type="ARBA" id="ARBA00023163"/>
    </source>
</evidence>
<keyword evidence="2" id="KW-0238">DNA-binding</keyword>
<evidence type="ECO:0000256" key="1">
    <source>
        <dbReference type="ARBA" id="ARBA00023015"/>
    </source>
</evidence>
<dbReference type="InterPro" id="IPR009057">
    <property type="entry name" value="Homeodomain-like_sf"/>
</dbReference>
<dbReference type="InterPro" id="IPR018060">
    <property type="entry name" value="HTH_AraC"/>
</dbReference>
<accession>W4VIA1</accession>
<protein>
    <submittedName>
        <fullName evidence="5">Two-component response regulator</fullName>
    </submittedName>
</protein>
<dbReference type="Gene3D" id="1.10.10.60">
    <property type="entry name" value="Homeodomain-like"/>
    <property type="match status" value="2"/>
</dbReference>
<feature type="domain" description="HTH araC/xylS-type" evidence="4">
    <location>
        <begin position="152"/>
        <end position="250"/>
    </location>
</feature>
<reference evidence="5 6" key="1">
    <citation type="journal article" date="2014" name="Genome Announc.">
        <title>Draft Genome Sequence of the Boron-Tolerant and Moderately Halotolerant Bacterium Gracilibacillus boraciitolerans JCM 21714T.</title>
        <authorList>
            <person name="Ahmed I."/>
            <person name="Oshima K."/>
            <person name="Suda W."/>
            <person name="Kitamura K."/>
            <person name="Iida T."/>
            <person name="Ohmori Y."/>
            <person name="Fujiwara T."/>
            <person name="Hattori M."/>
            <person name="Ohkuma M."/>
        </authorList>
    </citation>
    <scope>NUCLEOTIDE SEQUENCE [LARGE SCALE GENOMIC DNA]</scope>
    <source>
        <strain evidence="5 6">JCM 21714</strain>
    </source>
</reference>
<dbReference type="Pfam" id="PF12833">
    <property type="entry name" value="HTH_18"/>
    <property type="match status" value="1"/>
</dbReference>
<dbReference type="STRING" id="1298598.JCM21714_1478"/>
<dbReference type="AlphaFoldDB" id="W4VIA1"/>
<dbReference type="PROSITE" id="PS01124">
    <property type="entry name" value="HTH_ARAC_FAMILY_2"/>
    <property type="match status" value="1"/>
</dbReference>
<keyword evidence="6" id="KW-1185">Reference proteome</keyword>
<dbReference type="PROSITE" id="PS00041">
    <property type="entry name" value="HTH_ARAC_FAMILY_1"/>
    <property type="match status" value="1"/>
</dbReference>
<comment type="caution">
    <text evidence="5">The sequence shown here is derived from an EMBL/GenBank/DDBJ whole genome shotgun (WGS) entry which is preliminary data.</text>
</comment>
<dbReference type="PANTHER" id="PTHR43280">
    <property type="entry name" value="ARAC-FAMILY TRANSCRIPTIONAL REGULATOR"/>
    <property type="match status" value="1"/>
</dbReference>
<gene>
    <name evidence="5" type="ORF">JCM21714_1478</name>
</gene>
<dbReference type="eggNOG" id="COG2207">
    <property type="taxonomic scope" value="Bacteria"/>
</dbReference>
<dbReference type="PANTHER" id="PTHR43280:SF2">
    <property type="entry name" value="HTH-TYPE TRANSCRIPTIONAL REGULATOR EXSA"/>
    <property type="match status" value="1"/>
</dbReference>
<dbReference type="InterPro" id="IPR018062">
    <property type="entry name" value="HTH_AraC-typ_CS"/>
</dbReference>
<name>W4VIA1_9BACI</name>
<evidence type="ECO:0000259" key="4">
    <source>
        <dbReference type="PROSITE" id="PS01124"/>
    </source>
</evidence>
<dbReference type="GO" id="GO:0003700">
    <property type="term" value="F:DNA-binding transcription factor activity"/>
    <property type="evidence" value="ECO:0007669"/>
    <property type="project" value="InterPro"/>
</dbReference>